<evidence type="ECO:0000313" key="1">
    <source>
        <dbReference type="EMBL" id="KAL0904636.1"/>
    </source>
</evidence>
<name>A0ABD0TY82_DENTH</name>
<sequence>METMRFLMLSGSETRGSKRWRRCQPVRTSGAIRWLARALFHRRRAVENLEMGAAGGYSQSRNLNLEPMNAEKSQKLRSSGAIRPLQPYNLTAYILIHNGQELLEELKEYYVRRKEQDFSQGQLADNNMVCQIKFQSLSPSSITILVRWFKLQLF</sequence>
<keyword evidence="2" id="KW-1185">Reference proteome</keyword>
<gene>
    <name evidence="1" type="ORF">M5K25_026765</name>
</gene>
<organism evidence="1 2">
    <name type="scientific">Dendrobium thyrsiflorum</name>
    <name type="common">Pinecone-like raceme dendrobium</name>
    <name type="synonym">Orchid</name>
    <dbReference type="NCBI Taxonomy" id="117978"/>
    <lineage>
        <taxon>Eukaryota</taxon>
        <taxon>Viridiplantae</taxon>
        <taxon>Streptophyta</taxon>
        <taxon>Embryophyta</taxon>
        <taxon>Tracheophyta</taxon>
        <taxon>Spermatophyta</taxon>
        <taxon>Magnoliopsida</taxon>
        <taxon>Liliopsida</taxon>
        <taxon>Asparagales</taxon>
        <taxon>Orchidaceae</taxon>
        <taxon>Epidendroideae</taxon>
        <taxon>Malaxideae</taxon>
        <taxon>Dendrobiinae</taxon>
        <taxon>Dendrobium</taxon>
    </lineage>
</organism>
<dbReference type="EMBL" id="JANQDX010000019">
    <property type="protein sequence ID" value="KAL0904636.1"/>
    <property type="molecule type" value="Genomic_DNA"/>
</dbReference>
<accession>A0ABD0TY82</accession>
<proteinExistence type="predicted"/>
<reference evidence="1 2" key="1">
    <citation type="journal article" date="2024" name="Plant Biotechnol. J.">
        <title>Dendrobium thyrsiflorum genome and its molecular insights into genes involved in important horticultural traits.</title>
        <authorList>
            <person name="Chen B."/>
            <person name="Wang J.Y."/>
            <person name="Zheng P.J."/>
            <person name="Li K.L."/>
            <person name="Liang Y.M."/>
            <person name="Chen X.F."/>
            <person name="Zhang C."/>
            <person name="Zhao X."/>
            <person name="He X."/>
            <person name="Zhang G.Q."/>
            <person name="Liu Z.J."/>
            <person name="Xu Q."/>
        </authorList>
    </citation>
    <scope>NUCLEOTIDE SEQUENCE [LARGE SCALE GENOMIC DNA]</scope>
    <source>
        <strain evidence="1">GZMU011</strain>
    </source>
</reference>
<dbReference type="AlphaFoldDB" id="A0ABD0TY82"/>
<evidence type="ECO:0000313" key="2">
    <source>
        <dbReference type="Proteomes" id="UP001552299"/>
    </source>
</evidence>
<comment type="caution">
    <text evidence="1">The sequence shown here is derived from an EMBL/GenBank/DDBJ whole genome shotgun (WGS) entry which is preliminary data.</text>
</comment>
<dbReference type="Proteomes" id="UP001552299">
    <property type="component" value="Unassembled WGS sequence"/>
</dbReference>
<protein>
    <submittedName>
        <fullName evidence="1">Uncharacterized protein</fullName>
    </submittedName>
</protein>